<evidence type="ECO:0000256" key="1">
    <source>
        <dbReference type="SAM" id="MobiDB-lite"/>
    </source>
</evidence>
<dbReference type="Gene3D" id="1.10.30.10">
    <property type="entry name" value="High mobility group box domain"/>
    <property type="match status" value="1"/>
</dbReference>
<dbReference type="EMBL" id="JBBPBK010000013">
    <property type="protein sequence ID" value="KAK9272250.1"/>
    <property type="molecule type" value="Genomic_DNA"/>
</dbReference>
<dbReference type="SUPFAM" id="SSF47095">
    <property type="entry name" value="HMG-box"/>
    <property type="match status" value="1"/>
</dbReference>
<evidence type="ECO:0008006" key="4">
    <source>
        <dbReference type="Google" id="ProtNLM"/>
    </source>
</evidence>
<comment type="caution">
    <text evidence="2">The sequence shown here is derived from an EMBL/GenBank/DDBJ whole genome shotgun (WGS) entry which is preliminary data.</text>
</comment>
<gene>
    <name evidence="2" type="ORF">L1049_002621</name>
</gene>
<reference evidence="2 3" key="1">
    <citation type="journal article" date="2024" name="Plant J.">
        <title>Genome sequences and population genomics reveal climatic adaptation and genomic divergence between two closely related sweetgum species.</title>
        <authorList>
            <person name="Xu W.Q."/>
            <person name="Ren C.Q."/>
            <person name="Zhang X.Y."/>
            <person name="Comes H.P."/>
            <person name="Liu X.H."/>
            <person name="Li Y.G."/>
            <person name="Kettle C.J."/>
            <person name="Jalonen R."/>
            <person name="Gaisberger H."/>
            <person name="Ma Y.Z."/>
            <person name="Qiu Y.X."/>
        </authorList>
    </citation>
    <scope>NUCLEOTIDE SEQUENCE [LARGE SCALE GENOMIC DNA]</scope>
    <source>
        <strain evidence="2">Hangzhou</strain>
    </source>
</reference>
<evidence type="ECO:0000313" key="3">
    <source>
        <dbReference type="Proteomes" id="UP001415857"/>
    </source>
</evidence>
<proteinExistence type="predicted"/>
<protein>
    <recommendedName>
        <fullName evidence="4">HMG box domain-containing protein</fullName>
    </recommendedName>
</protein>
<dbReference type="Proteomes" id="UP001415857">
    <property type="component" value="Unassembled WGS sequence"/>
</dbReference>
<sequence>MPRRAANLAIDEDEEFIIDDQGEAESEQSSNYNEDEEEVELRGCVPSTSMQDRVGTRKEKVAPPAASSLNKTAVVTLASDKWRSMSKEDKALYEDIAAKNRADYYADFPLKSRRKTTKNMGFGRLEVQTCLQKLVQVVGRAFQHSPLLPKLLEWAGISNKSR</sequence>
<feature type="region of interest" description="Disordered" evidence="1">
    <location>
        <begin position="1"/>
        <end position="66"/>
    </location>
</feature>
<keyword evidence="3" id="KW-1185">Reference proteome</keyword>
<name>A0AAP0R7K2_LIQFO</name>
<dbReference type="InterPro" id="IPR036910">
    <property type="entry name" value="HMG_box_dom_sf"/>
</dbReference>
<evidence type="ECO:0000313" key="2">
    <source>
        <dbReference type="EMBL" id="KAK9272250.1"/>
    </source>
</evidence>
<dbReference type="AlphaFoldDB" id="A0AAP0R7K2"/>
<organism evidence="2 3">
    <name type="scientific">Liquidambar formosana</name>
    <name type="common">Formosan gum</name>
    <dbReference type="NCBI Taxonomy" id="63359"/>
    <lineage>
        <taxon>Eukaryota</taxon>
        <taxon>Viridiplantae</taxon>
        <taxon>Streptophyta</taxon>
        <taxon>Embryophyta</taxon>
        <taxon>Tracheophyta</taxon>
        <taxon>Spermatophyta</taxon>
        <taxon>Magnoliopsida</taxon>
        <taxon>eudicotyledons</taxon>
        <taxon>Gunneridae</taxon>
        <taxon>Pentapetalae</taxon>
        <taxon>Saxifragales</taxon>
        <taxon>Altingiaceae</taxon>
        <taxon>Liquidambar</taxon>
    </lineage>
</organism>
<feature type="compositionally biased region" description="Acidic residues" evidence="1">
    <location>
        <begin position="10"/>
        <end position="26"/>
    </location>
</feature>
<accession>A0AAP0R7K2</accession>